<protein>
    <submittedName>
        <fullName evidence="1">Uncharacterized protein</fullName>
    </submittedName>
</protein>
<reference evidence="1 2" key="1">
    <citation type="journal article" date="2018" name="Environ. Microbiol.">
        <title>Novel energy conservation strategies and behaviour of Pelotomaculum schinkii driving syntrophic propionate catabolism.</title>
        <authorList>
            <person name="Hidalgo-Ahumada C.A.P."/>
            <person name="Nobu M.K."/>
            <person name="Narihiro T."/>
            <person name="Tamaki H."/>
            <person name="Liu W.T."/>
            <person name="Kamagata Y."/>
            <person name="Stams A.J.M."/>
            <person name="Imachi H."/>
            <person name="Sousa D.Z."/>
        </authorList>
    </citation>
    <scope>NUCLEOTIDE SEQUENCE [LARGE SCALE GENOMIC DNA]</scope>
    <source>
        <strain evidence="1 2">HH</strain>
    </source>
</reference>
<name>A0A4Y7RBL4_9FIRM</name>
<dbReference type="AlphaFoldDB" id="A0A4Y7RBL4"/>
<evidence type="ECO:0000313" key="1">
    <source>
        <dbReference type="EMBL" id="TEB06113.1"/>
    </source>
</evidence>
<organism evidence="1 2">
    <name type="scientific">Pelotomaculum schinkii</name>
    <dbReference type="NCBI Taxonomy" id="78350"/>
    <lineage>
        <taxon>Bacteria</taxon>
        <taxon>Bacillati</taxon>
        <taxon>Bacillota</taxon>
        <taxon>Clostridia</taxon>
        <taxon>Eubacteriales</taxon>
        <taxon>Desulfotomaculaceae</taxon>
        <taxon>Pelotomaculum</taxon>
    </lineage>
</organism>
<evidence type="ECO:0000313" key="2">
    <source>
        <dbReference type="Proteomes" id="UP000298324"/>
    </source>
</evidence>
<comment type="caution">
    <text evidence="1">The sequence shown here is derived from an EMBL/GenBank/DDBJ whole genome shotgun (WGS) entry which is preliminary data.</text>
</comment>
<sequence length="47" mass="5631">MNEFIAYFCVSQEEFMLQTFLKEKLDTLRKMIVAGKKLTDPRLFDQL</sequence>
<dbReference type="RefSeq" id="WP_190258725.1">
    <property type="nucleotide sequence ID" value="NZ_QFGA01000002.1"/>
</dbReference>
<accession>A0A4Y7RBL4</accession>
<dbReference type="Proteomes" id="UP000298324">
    <property type="component" value="Unassembled WGS sequence"/>
</dbReference>
<dbReference type="EMBL" id="QFGA01000002">
    <property type="protein sequence ID" value="TEB06113.1"/>
    <property type="molecule type" value="Genomic_DNA"/>
</dbReference>
<proteinExistence type="predicted"/>
<keyword evidence="2" id="KW-1185">Reference proteome</keyword>
<gene>
    <name evidence="1" type="ORF">Psch_03155</name>
</gene>